<dbReference type="InterPro" id="IPR005135">
    <property type="entry name" value="Endo/exonuclease/phosphatase"/>
</dbReference>
<reference evidence="2 3" key="1">
    <citation type="submission" date="2019-08" db="EMBL/GenBank/DDBJ databases">
        <title>Aureimonas fodiniaquatilis sp. nov., isolated from a coal mine wastewater.</title>
        <authorList>
            <person name="Kim W."/>
        </authorList>
    </citation>
    <scope>NUCLEOTIDE SEQUENCE [LARGE SCALE GENOMIC DNA]</scope>
    <source>
        <strain evidence="2 3">CAU 1482</strain>
    </source>
</reference>
<evidence type="ECO:0000313" key="3">
    <source>
        <dbReference type="Proteomes" id="UP000324738"/>
    </source>
</evidence>
<dbReference type="RefSeq" id="WP_149299999.1">
    <property type="nucleotide sequence ID" value="NZ_VTWH01000002.1"/>
</dbReference>
<organism evidence="2 3">
    <name type="scientific">Aureimonas fodinaquatilis</name>
    <dbReference type="NCBI Taxonomy" id="2565783"/>
    <lineage>
        <taxon>Bacteria</taxon>
        <taxon>Pseudomonadati</taxon>
        <taxon>Pseudomonadota</taxon>
        <taxon>Alphaproteobacteria</taxon>
        <taxon>Hyphomicrobiales</taxon>
        <taxon>Aurantimonadaceae</taxon>
        <taxon>Aureimonas</taxon>
    </lineage>
</organism>
<dbReference type="InterPro" id="IPR036691">
    <property type="entry name" value="Endo/exonu/phosph_ase_sf"/>
</dbReference>
<evidence type="ECO:0000313" key="2">
    <source>
        <dbReference type="EMBL" id="KAA0970742.1"/>
    </source>
</evidence>
<protein>
    <recommendedName>
        <fullName evidence="1">Endonuclease/exonuclease/phosphatase domain-containing protein</fullName>
    </recommendedName>
</protein>
<gene>
    <name evidence="2" type="ORF">FPY71_09695</name>
</gene>
<dbReference type="EMBL" id="VTWH01000002">
    <property type="protein sequence ID" value="KAA0970742.1"/>
    <property type="molecule type" value="Genomic_DNA"/>
</dbReference>
<dbReference type="OrthoDB" id="9813425at2"/>
<keyword evidence="3" id="KW-1185">Reference proteome</keyword>
<feature type="domain" description="Endonuclease/exonuclease/phosphatase" evidence="1">
    <location>
        <begin position="43"/>
        <end position="239"/>
    </location>
</feature>
<dbReference type="Pfam" id="PF03372">
    <property type="entry name" value="Exo_endo_phos"/>
    <property type="match status" value="1"/>
</dbReference>
<dbReference type="GO" id="GO:0003824">
    <property type="term" value="F:catalytic activity"/>
    <property type="evidence" value="ECO:0007669"/>
    <property type="project" value="InterPro"/>
</dbReference>
<dbReference type="Gene3D" id="3.60.10.10">
    <property type="entry name" value="Endonuclease/exonuclease/phosphatase"/>
    <property type="match status" value="1"/>
</dbReference>
<name>A0A5B0DXK5_9HYPH</name>
<dbReference type="Proteomes" id="UP000324738">
    <property type="component" value="Unassembled WGS sequence"/>
</dbReference>
<evidence type="ECO:0000259" key="1">
    <source>
        <dbReference type="Pfam" id="PF03372"/>
    </source>
</evidence>
<dbReference type="SUPFAM" id="SSF56219">
    <property type="entry name" value="DNase I-like"/>
    <property type="match status" value="1"/>
</dbReference>
<proteinExistence type="predicted"/>
<accession>A0A5B0DXK5</accession>
<comment type="caution">
    <text evidence="2">The sequence shown here is derived from an EMBL/GenBank/DDBJ whole genome shotgun (WGS) entry which is preliminary data.</text>
</comment>
<dbReference type="AlphaFoldDB" id="A0A5B0DXK5"/>
<sequence>MRIVYANLGYARDIDGSFTKHVKRVHHHIFTPRDVQLRGLHFLKQTLRELQPDLSCFLEIDQGSLTNGFFDQFPLLCEAHHQTVRIDGKYSADKQFRRLSISRGKSSAFLATGQLPYTARYLQHGKKRLVYDIDLPGVRVLLAHCSLLGKVRERQLHQLADWASERDTPTIVIGDFNMFRGPRELAPLLKDGRFTYLNEALGPTFRLGPWRASLDPCLVSSDLASRCRVEIVDMPFSDHQMLMLDIGEPHELQTSLAKPDLARAG</sequence>